<reference evidence="2" key="1">
    <citation type="submission" date="2017-04" db="EMBL/GenBank/DDBJ databases">
        <authorList>
            <person name="Varghese N."/>
            <person name="Submissions S."/>
        </authorList>
    </citation>
    <scope>NUCLEOTIDE SEQUENCE [LARGE SCALE GENOMIC DNA]</scope>
    <source>
        <strain evidence="2">RKEM611</strain>
    </source>
</reference>
<dbReference type="PROSITE" id="PS51257">
    <property type="entry name" value="PROKAR_LIPOPROTEIN"/>
    <property type="match status" value="1"/>
</dbReference>
<sequence>MKVMTKLAFAGLAVVVFTGCGSDDDDPVATTSVFGKAYTVISGSPTVEGNSVSGTGTLNFGDTLVQERAEETNFLLTIDLSAADDSSVALHSFSESDLTGGQIVTLGKNDGNLAMNYTTGSGTEDTVTTFNSTADTSTSFTISVEVHNGEDNGSHVIAWIGDDFPESAEPAEKTDGIYGAGKFVGLNLNNATVTAFTVGAAEAEDEE</sequence>
<keyword evidence="2" id="KW-1185">Reference proteome</keyword>
<evidence type="ECO:0008006" key="3">
    <source>
        <dbReference type="Google" id="ProtNLM"/>
    </source>
</evidence>
<organism evidence="1 2">
    <name type="scientific">Pseudobacteriovorax antillogorgiicola</name>
    <dbReference type="NCBI Taxonomy" id="1513793"/>
    <lineage>
        <taxon>Bacteria</taxon>
        <taxon>Pseudomonadati</taxon>
        <taxon>Bdellovibrionota</taxon>
        <taxon>Oligoflexia</taxon>
        <taxon>Oligoflexales</taxon>
        <taxon>Pseudobacteriovoracaceae</taxon>
        <taxon>Pseudobacteriovorax</taxon>
    </lineage>
</organism>
<evidence type="ECO:0000313" key="1">
    <source>
        <dbReference type="EMBL" id="SMF49976.1"/>
    </source>
</evidence>
<dbReference type="AlphaFoldDB" id="A0A1Y6C825"/>
<protein>
    <recommendedName>
        <fullName evidence="3">Lipoprotein</fullName>
    </recommendedName>
</protein>
<evidence type="ECO:0000313" key="2">
    <source>
        <dbReference type="Proteomes" id="UP000192907"/>
    </source>
</evidence>
<proteinExistence type="predicted"/>
<dbReference type="EMBL" id="FWZT01000015">
    <property type="protein sequence ID" value="SMF49976.1"/>
    <property type="molecule type" value="Genomic_DNA"/>
</dbReference>
<dbReference type="RefSeq" id="WP_132319866.1">
    <property type="nucleotide sequence ID" value="NZ_FWZT01000015.1"/>
</dbReference>
<accession>A0A1Y6C825</accession>
<name>A0A1Y6C825_9BACT</name>
<dbReference type="STRING" id="1513793.SAMN06296036_115138"/>
<gene>
    <name evidence="1" type="ORF">SAMN06296036_115138</name>
</gene>
<dbReference type="Proteomes" id="UP000192907">
    <property type="component" value="Unassembled WGS sequence"/>
</dbReference>